<dbReference type="EMBL" id="JTDF01000118">
    <property type="protein sequence ID" value="KAF8572236.1"/>
    <property type="molecule type" value="Genomic_DNA"/>
</dbReference>
<keyword evidence="5" id="KW-1185">Reference proteome</keyword>
<feature type="signal peptide" evidence="3">
    <location>
        <begin position="1"/>
        <end position="29"/>
    </location>
</feature>
<evidence type="ECO:0000256" key="1">
    <source>
        <dbReference type="SAM" id="MobiDB-lite"/>
    </source>
</evidence>
<feature type="compositionally biased region" description="Pro residues" evidence="1">
    <location>
        <begin position="81"/>
        <end position="97"/>
    </location>
</feature>
<proteinExistence type="predicted"/>
<dbReference type="Proteomes" id="UP000699462">
    <property type="component" value="Unassembled WGS sequence"/>
</dbReference>
<evidence type="ECO:0000313" key="5">
    <source>
        <dbReference type="Proteomes" id="UP000699462"/>
    </source>
</evidence>
<dbReference type="AlphaFoldDB" id="A0A8T0DY00"/>
<feature type="region of interest" description="Disordered" evidence="1">
    <location>
        <begin position="72"/>
        <end position="143"/>
    </location>
</feature>
<feature type="chain" id="PRO_5035950015" evidence="3">
    <location>
        <begin position="30"/>
        <end position="143"/>
    </location>
</feature>
<feature type="compositionally biased region" description="Pro residues" evidence="1">
    <location>
        <begin position="108"/>
        <end position="124"/>
    </location>
</feature>
<dbReference type="OrthoDB" id="6279581at2759"/>
<keyword evidence="3" id="KW-0732">Signal</keyword>
<organism evidence="4 5">
    <name type="scientific">Paragonimus westermani</name>
    <dbReference type="NCBI Taxonomy" id="34504"/>
    <lineage>
        <taxon>Eukaryota</taxon>
        <taxon>Metazoa</taxon>
        <taxon>Spiralia</taxon>
        <taxon>Lophotrochozoa</taxon>
        <taxon>Platyhelminthes</taxon>
        <taxon>Trematoda</taxon>
        <taxon>Digenea</taxon>
        <taxon>Plagiorchiida</taxon>
        <taxon>Troglotremata</taxon>
        <taxon>Troglotrematidae</taxon>
        <taxon>Paragonimus</taxon>
    </lineage>
</organism>
<evidence type="ECO:0000313" key="4">
    <source>
        <dbReference type="EMBL" id="KAF8572236.1"/>
    </source>
</evidence>
<evidence type="ECO:0000256" key="3">
    <source>
        <dbReference type="SAM" id="SignalP"/>
    </source>
</evidence>
<feature type="transmembrane region" description="Helical" evidence="2">
    <location>
        <begin position="39"/>
        <end position="63"/>
    </location>
</feature>
<evidence type="ECO:0000256" key="2">
    <source>
        <dbReference type="SAM" id="Phobius"/>
    </source>
</evidence>
<keyword evidence="2" id="KW-0812">Transmembrane</keyword>
<gene>
    <name evidence="4" type="ORF">P879_00796</name>
</gene>
<feature type="compositionally biased region" description="Pro residues" evidence="1">
    <location>
        <begin position="133"/>
        <end position="143"/>
    </location>
</feature>
<keyword evidence="2" id="KW-0472">Membrane</keyword>
<reference evidence="4 5" key="1">
    <citation type="submission" date="2019-07" db="EMBL/GenBank/DDBJ databases">
        <title>Annotation for the trematode Paragonimus westermani.</title>
        <authorList>
            <person name="Choi Y.-J."/>
        </authorList>
    </citation>
    <scope>NUCLEOTIDE SEQUENCE [LARGE SCALE GENOMIC DNA]</scope>
    <source>
        <strain evidence="4">180907_Pwestermani</strain>
    </source>
</reference>
<keyword evidence="2" id="KW-1133">Transmembrane helix</keyword>
<comment type="caution">
    <text evidence="4">The sequence shown here is derived from an EMBL/GenBank/DDBJ whole genome shotgun (WGS) entry which is preliminary data.</text>
</comment>
<accession>A0A8T0DY00</accession>
<sequence>MVRQTEGLWTHRFTCSAMILAVLTHSVSAYWDGGGIDYTTTIILSIAIPVLIAVTIVLILFYLRRRTLNSGRRAPIVTQPQAPPPPVPAPQPDPNPPRYSETWEAPYPSQPVFPGPPVEPPPYPVSMKGTEPTHPPLPPNTKY</sequence>
<protein>
    <submittedName>
        <fullName evidence="4">Uncharacterized protein</fullName>
    </submittedName>
</protein>
<name>A0A8T0DY00_9TREM</name>